<protein>
    <recommendedName>
        <fullName evidence="4">DNA repair protein RecO</fullName>
    </recommendedName>
    <alternativeName>
        <fullName evidence="4">Recombination protein O</fullName>
    </alternativeName>
</protein>
<comment type="function">
    <text evidence="4">Involved in DNA repair and RecF pathway recombination.</text>
</comment>
<evidence type="ECO:0000256" key="3">
    <source>
        <dbReference type="ARBA" id="ARBA00023204"/>
    </source>
</evidence>
<dbReference type="HAMAP" id="MF_00201">
    <property type="entry name" value="RecO"/>
    <property type="match status" value="1"/>
</dbReference>
<accession>A0A0B7HUB0</accession>
<dbReference type="PANTHER" id="PTHR33991">
    <property type="entry name" value="DNA REPAIR PROTEIN RECO"/>
    <property type="match status" value="1"/>
</dbReference>
<gene>
    <name evidence="4 6" type="primary">recO</name>
    <name evidence="6" type="ORF">CCAND38_10139</name>
</gene>
<organism evidence="6 7">
    <name type="scientific">Capnocytophaga canis</name>
    <dbReference type="NCBI Taxonomy" id="1848903"/>
    <lineage>
        <taxon>Bacteria</taxon>
        <taxon>Pseudomonadati</taxon>
        <taxon>Bacteroidota</taxon>
        <taxon>Flavobacteriia</taxon>
        <taxon>Flavobacteriales</taxon>
        <taxon>Flavobacteriaceae</taxon>
        <taxon>Capnocytophaga</taxon>
    </lineage>
</organism>
<dbReference type="Gene3D" id="2.40.50.140">
    <property type="entry name" value="Nucleic acid-binding proteins"/>
    <property type="match status" value="1"/>
</dbReference>
<evidence type="ECO:0000256" key="2">
    <source>
        <dbReference type="ARBA" id="ARBA00023172"/>
    </source>
</evidence>
<evidence type="ECO:0000256" key="4">
    <source>
        <dbReference type="HAMAP-Rule" id="MF_00201"/>
    </source>
</evidence>
<keyword evidence="1 4" id="KW-0227">DNA damage</keyword>
<keyword evidence="3 4" id="KW-0234">DNA repair</keyword>
<dbReference type="SUPFAM" id="SSF57863">
    <property type="entry name" value="ArfGap/RecO-like zinc finger"/>
    <property type="match status" value="1"/>
</dbReference>
<dbReference type="EMBL" id="CDOI01000001">
    <property type="protein sequence ID" value="CEN43271.1"/>
    <property type="molecule type" value="Genomic_DNA"/>
</dbReference>
<dbReference type="Pfam" id="PF02565">
    <property type="entry name" value="RecO_C"/>
    <property type="match status" value="1"/>
</dbReference>
<keyword evidence="2 4" id="KW-0233">DNA recombination</keyword>
<keyword evidence="7" id="KW-1185">Reference proteome</keyword>
<name>A0A0B7HUB0_9FLAO</name>
<evidence type="ECO:0000256" key="1">
    <source>
        <dbReference type="ARBA" id="ARBA00022763"/>
    </source>
</evidence>
<feature type="domain" description="DNA replication/recombination mediator RecO N-terminal" evidence="5">
    <location>
        <begin position="1"/>
        <end position="80"/>
    </location>
</feature>
<dbReference type="InterPro" id="IPR037278">
    <property type="entry name" value="ARFGAP/RecO"/>
</dbReference>
<evidence type="ECO:0000259" key="5">
    <source>
        <dbReference type="Pfam" id="PF11967"/>
    </source>
</evidence>
<dbReference type="InterPro" id="IPR022572">
    <property type="entry name" value="DNA_rep/recomb_RecO_N"/>
</dbReference>
<dbReference type="SUPFAM" id="SSF50249">
    <property type="entry name" value="Nucleic acid-binding proteins"/>
    <property type="match status" value="1"/>
</dbReference>
<proteinExistence type="inferred from homology"/>
<dbReference type="InterPro" id="IPR012340">
    <property type="entry name" value="NA-bd_OB-fold"/>
</dbReference>
<dbReference type="PANTHER" id="PTHR33991:SF1">
    <property type="entry name" value="DNA REPAIR PROTEIN RECO"/>
    <property type="match status" value="1"/>
</dbReference>
<reference evidence="6 7" key="1">
    <citation type="submission" date="2015-01" db="EMBL/GenBank/DDBJ databases">
        <authorList>
            <person name="Xiang T."/>
            <person name="Song Y."/>
            <person name="Huang L."/>
            <person name="Wang B."/>
            <person name="Wu P."/>
        </authorList>
    </citation>
    <scope>NUCLEOTIDE SEQUENCE [LARGE SCALE GENOMIC DNA]</scope>
    <source>
        <strain evidence="6 7">CcD38</strain>
    </source>
</reference>
<dbReference type="GO" id="GO:0006302">
    <property type="term" value="P:double-strand break repair"/>
    <property type="evidence" value="ECO:0007669"/>
    <property type="project" value="TreeGrafter"/>
</dbReference>
<dbReference type="Proteomes" id="UP000045051">
    <property type="component" value="Unassembled WGS sequence"/>
</dbReference>
<dbReference type="GO" id="GO:0006310">
    <property type="term" value="P:DNA recombination"/>
    <property type="evidence" value="ECO:0007669"/>
    <property type="project" value="UniProtKB-UniRule"/>
</dbReference>
<dbReference type="Pfam" id="PF11967">
    <property type="entry name" value="RecO_N"/>
    <property type="match status" value="1"/>
</dbReference>
<dbReference type="AlphaFoldDB" id="A0A0B7HUB0"/>
<evidence type="ECO:0000313" key="6">
    <source>
        <dbReference type="EMBL" id="CEN43271.1"/>
    </source>
</evidence>
<comment type="similarity">
    <text evidence="4">Belongs to the RecO family.</text>
</comment>
<dbReference type="GO" id="GO:0043590">
    <property type="term" value="C:bacterial nucleoid"/>
    <property type="evidence" value="ECO:0007669"/>
    <property type="project" value="TreeGrafter"/>
</dbReference>
<evidence type="ECO:0000313" key="7">
    <source>
        <dbReference type="Proteomes" id="UP000045051"/>
    </source>
</evidence>
<dbReference type="RefSeq" id="WP_042342984.1">
    <property type="nucleotide sequence ID" value="NZ_CDOI01000001.1"/>
</dbReference>
<sequence>MYTKTDAIVISSMKYTDSSLIVKCFTKEYGMRSYLLQGVLSSKKTTLKMALFQPFTQLELIALNKDSGTLGRIKEAKLKRFYRSLHTNVLKSSVVMLLSEISAIVCNVEHKEPEFYRFLEEKLHFFDENEFSANFHLKFLVDMTYYLGFYPNTFDDNHQFFNVEEGIFTTIDQSKYSISGEALALFKRIIQTSYTDLESVKTNRIIRNSLLNSLLKYYEWHFPNFKRNKSLEVLQTLF</sequence>
<dbReference type="InterPro" id="IPR003717">
    <property type="entry name" value="RecO"/>
</dbReference>